<organism evidence="2 3">
    <name type="scientific">Sulfobacillus acidophilus</name>
    <dbReference type="NCBI Taxonomy" id="53633"/>
    <lineage>
        <taxon>Bacteria</taxon>
        <taxon>Bacillati</taxon>
        <taxon>Bacillota</taxon>
        <taxon>Clostridia</taxon>
        <taxon>Eubacteriales</taxon>
        <taxon>Clostridiales Family XVII. Incertae Sedis</taxon>
        <taxon>Sulfobacillus</taxon>
    </lineage>
</organism>
<reference evidence="2 3" key="1">
    <citation type="journal article" date="2014" name="BMC Genomics">
        <title>Comparison of environmental and isolate Sulfobacillus genomes reveals diverse carbon, sulfur, nitrogen, and hydrogen metabolisms.</title>
        <authorList>
            <person name="Justice N.B."/>
            <person name="Norman A."/>
            <person name="Brown C.T."/>
            <person name="Singh A."/>
            <person name="Thomas B.C."/>
            <person name="Banfield J.F."/>
        </authorList>
    </citation>
    <scope>NUCLEOTIDE SEQUENCE [LARGE SCALE GENOMIC DNA]</scope>
    <source>
        <strain evidence="2">AMDSBA3</strain>
    </source>
</reference>
<comment type="caution">
    <text evidence="2">The sequence shown here is derived from an EMBL/GenBank/DDBJ whole genome shotgun (WGS) entry which is preliminary data.</text>
</comment>
<dbReference type="GO" id="GO:0035556">
    <property type="term" value="P:intracellular signal transduction"/>
    <property type="evidence" value="ECO:0007669"/>
    <property type="project" value="InterPro"/>
</dbReference>
<feature type="domain" description="Guanylate cyclase" evidence="1">
    <location>
        <begin position="1"/>
        <end position="36"/>
    </location>
</feature>
<name>A0A2T2WPN4_9FIRM</name>
<dbReference type="Proteomes" id="UP000241848">
    <property type="component" value="Unassembled WGS sequence"/>
</dbReference>
<evidence type="ECO:0000259" key="1">
    <source>
        <dbReference type="PROSITE" id="PS50125"/>
    </source>
</evidence>
<evidence type="ECO:0000313" key="3">
    <source>
        <dbReference type="Proteomes" id="UP000241848"/>
    </source>
</evidence>
<sequence length="59" mass="6768">MLTGTLVGAVVAGFWILRRPQRRFYGRTVRQARRLAPVAYKVARYGGTRLVHLAKRRLS</sequence>
<dbReference type="AlphaFoldDB" id="A0A2T2WPN4"/>
<dbReference type="GO" id="GO:0009190">
    <property type="term" value="P:cyclic nucleotide biosynthetic process"/>
    <property type="evidence" value="ECO:0007669"/>
    <property type="project" value="InterPro"/>
</dbReference>
<evidence type="ECO:0000313" key="2">
    <source>
        <dbReference type="EMBL" id="PSR24195.1"/>
    </source>
</evidence>
<dbReference type="EMBL" id="PXYV01000001">
    <property type="protein sequence ID" value="PSR24195.1"/>
    <property type="molecule type" value="Genomic_DNA"/>
</dbReference>
<proteinExistence type="predicted"/>
<dbReference type="InterPro" id="IPR001054">
    <property type="entry name" value="A/G_cyclase"/>
</dbReference>
<gene>
    <name evidence="2" type="ORF">C7B45_00420</name>
</gene>
<accession>A0A2T2WPN4</accession>
<dbReference type="PROSITE" id="PS50125">
    <property type="entry name" value="GUANYLATE_CYCLASE_2"/>
    <property type="match status" value="1"/>
</dbReference>
<protein>
    <recommendedName>
        <fullName evidence="1">Guanylate cyclase domain-containing protein</fullName>
    </recommendedName>
</protein>